<dbReference type="KEGG" id="vg:37616334"/>
<keyword evidence="6" id="KW-0946">Virion</keyword>
<comment type="subcellular location">
    <subcellularLocation>
        <location evidence="1">Host cytoplasm</location>
    </subcellularLocation>
    <subcellularLocation>
        <location evidence="2">Virion</location>
    </subcellularLocation>
</comment>
<sequence length="464" mass="52506">MTDRRVLDAIIKFGDQDAKTIKIASMSSMTEGETPSVFFSNKSKPALAIMLGTLEANFDAEWQTFQVSLWKHLSEDSLNVEWVKTFFYFFFKKEVEPLTSEWSSYGLIISTKKDDKFSVTPWDSIAITETKGAHPGNMQTVAHAAPIQDLGWKLALAFAGINRLIRVANKEYRDMLILSLGLKVALPLFDNQGGTDHVSFAIAATAYGSWAQDAGFCKMVAALDMFYHRFKNGRYALVRWGTIPCRDKDLGAMLALEDLRLQTESSLVSEVLSWIWLESIGREVGALMSTVGDLTEAITPHSYFHYQADMGAVSSSKYASVHNRKLYTLTHMVGTLLNQRRSYNAYLIEPTNVHSIYKNAIFIAYACRVSHNLRPVGAPETKKEDFLNAIKPANEEEDDIDDQDEMNPEPKTRNALEWFLYWRGFNYQVTDKLRDWLGQTVDTISEPREGTIGQWIKQNGKVIP</sequence>
<evidence type="ECO:0000313" key="13">
    <source>
        <dbReference type="EMBL" id="APG78757.1"/>
    </source>
</evidence>
<organism evidence="13 14">
    <name type="scientific">Drosophila immigrans sigmavirus</name>
    <dbReference type="NCBI Taxonomy" id="1002360"/>
    <lineage>
        <taxon>Viruses</taxon>
        <taxon>Riboviria</taxon>
        <taxon>Orthornavirae</taxon>
        <taxon>Negarnaviricota</taxon>
        <taxon>Haploviricotina</taxon>
        <taxon>Monjiviricetes</taxon>
        <taxon>Mononegavirales</taxon>
        <taxon>Rhabdoviridae</taxon>
        <taxon>Alpharhabdovirinae</taxon>
        <taxon>Sigmavirus</taxon>
        <taxon>Sigmavirus immigrans</taxon>
    </lineage>
</organism>
<dbReference type="EMBL" id="KX884434">
    <property type="protein sequence ID" value="APG78757.1"/>
    <property type="molecule type" value="Viral_cRNA"/>
</dbReference>
<accession>A0A1L3KMZ6</accession>
<keyword evidence="14" id="KW-1185">Reference proteome</keyword>
<proteinExistence type="predicted"/>
<evidence type="ECO:0000256" key="6">
    <source>
        <dbReference type="ARBA" id="ARBA00022844"/>
    </source>
</evidence>
<evidence type="ECO:0000256" key="4">
    <source>
        <dbReference type="ARBA" id="ARBA00022497"/>
    </source>
</evidence>
<evidence type="ECO:0000256" key="3">
    <source>
        <dbReference type="ARBA" id="ARBA00014389"/>
    </source>
</evidence>
<dbReference type="GO" id="GO:0019029">
    <property type="term" value="C:helical viral capsid"/>
    <property type="evidence" value="ECO:0007669"/>
    <property type="project" value="UniProtKB-KW"/>
</dbReference>
<evidence type="ECO:0000256" key="7">
    <source>
        <dbReference type="ARBA" id="ARBA00022884"/>
    </source>
</evidence>
<dbReference type="InterPro" id="IPR023330">
    <property type="entry name" value="Rhabdovirus_ncapsid_N"/>
</dbReference>
<evidence type="ECO:0000256" key="11">
    <source>
        <dbReference type="ARBA" id="ARBA00033344"/>
    </source>
</evidence>
<dbReference type="InterPro" id="IPR000448">
    <property type="entry name" value="Rhabdo_ncapsid"/>
</dbReference>
<reference evidence="13 14" key="1">
    <citation type="journal article" date="2016" name="Nature">
        <title>Redefining the invertebrate RNA virosphere.</title>
        <authorList>
            <person name="Shi M."/>
            <person name="Lin X.D."/>
            <person name="Tian J.H."/>
            <person name="Chen L.J."/>
            <person name="Chen X."/>
            <person name="Li C.X."/>
            <person name="Qin X.C."/>
            <person name="Li J."/>
            <person name="Cao J.P."/>
            <person name="Eden J.S."/>
            <person name="Buchmann J."/>
            <person name="Wang W."/>
            <person name="Xu J."/>
            <person name="Holmes E.C."/>
            <person name="Zhang Y.Z."/>
        </authorList>
    </citation>
    <scope>NUCLEOTIDE SEQUENCE [LARGE SCALE GENOMIC DNA]</scope>
    <source>
        <strain evidence="13 14">SCM45623</strain>
    </source>
</reference>
<feature type="domain" description="Rhabdovirus nucleocapsid" evidence="12">
    <location>
        <begin position="60"/>
        <end position="441"/>
    </location>
</feature>
<keyword evidence="5" id="KW-0167">Capsid protein</keyword>
<dbReference type="OrthoDB" id="22890at10239"/>
<evidence type="ECO:0000256" key="2">
    <source>
        <dbReference type="ARBA" id="ARBA00004328"/>
    </source>
</evidence>
<name>A0A1L3KMZ6_9RHAB</name>
<evidence type="ECO:0000256" key="9">
    <source>
        <dbReference type="ARBA" id="ARBA00023200"/>
    </source>
</evidence>
<dbReference type="GO" id="GO:0030430">
    <property type="term" value="C:host cell cytoplasm"/>
    <property type="evidence" value="ECO:0007669"/>
    <property type="project" value="UniProtKB-SubCell"/>
</dbReference>
<evidence type="ECO:0000259" key="12">
    <source>
        <dbReference type="Pfam" id="PF00945"/>
    </source>
</evidence>
<protein>
    <recommendedName>
        <fullName evidence="3">Nucleoprotein</fullName>
    </recommendedName>
    <alternativeName>
        <fullName evidence="11">Nucleocapsid protein</fullName>
    </alternativeName>
</protein>
<evidence type="ECO:0000256" key="5">
    <source>
        <dbReference type="ARBA" id="ARBA00022561"/>
    </source>
</evidence>
<keyword evidence="9" id="KW-1035">Host cytoplasm</keyword>
<dbReference type="Pfam" id="PF00945">
    <property type="entry name" value="Rhabdo_ncap"/>
    <property type="match status" value="1"/>
</dbReference>
<dbReference type="Gene3D" id="1.10.3610.10">
    <property type="entry name" value="Nucleoprotein"/>
    <property type="match status" value="1"/>
</dbReference>
<dbReference type="Proteomes" id="UP000232541">
    <property type="component" value="Segment"/>
</dbReference>
<dbReference type="GO" id="GO:0019013">
    <property type="term" value="C:viral nucleocapsid"/>
    <property type="evidence" value="ECO:0007669"/>
    <property type="project" value="UniProtKB-KW"/>
</dbReference>
<keyword evidence="10" id="KW-0687">Ribonucleoprotein</keyword>
<dbReference type="Gene3D" id="1.10.3570.10">
    <property type="entry name" value="Rhabdovirus nucleocapsid protein like domain"/>
    <property type="match status" value="1"/>
</dbReference>
<dbReference type="RefSeq" id="YP_009505492.1">
    <property type="nucleotide sequence ID" value="NC_038280.1"/>
</dbReference>
<evidence type="ECO:0000313" key="14">
    <source>
        <dbReference type="Proteomes" id="UP000232541"/>
    </source>
</evidence>
<evidence type="ECO:0000256" key="10">
    <source>
        <dbReference type="ARBA" id="ARBA00023274"/>
    </source>
</evidence>
<dbReference type="GeneID" id="37616334"/>
<keyword evidence="7" id="KW-0694">RNA-binding</keyword>
<dbReference type="SUPFAM" id="SSF140809">
    <property type="entry name" value="Rhabdovirus nucleoprotein-like"/>
    <property type="match status" value="1"/>
</dbReference>
<dbReference type="InterPro" id="IPR023331">
    <property type="entry name" value="Rhabdovirus_ncapsid_C"/>
</dbReference>
<keyword evidence="4" id="KW-1139">Helical capsid protein</keyword>
<evidence type="ECO:0000256" key="1">
    <source>
        <dbReference type="ARBA" id="ARBA00004192"/>
    </source>
</evidence>
<evidence type="ECO:0000256" key="8">
    <source>
        <dbReference type="ARBA" id="ARBA00023086"/>
    </source>
</evidence>
<dbReference type="GO" id="GO:0003723">
    <property type="term" value="F:RNA binding"/>
    <property type="evidence" value="ECO:0007669"/>
    <property type="project" value="UniProtKB-KW"/>
</dbReference>
<dbReference type="GO" id="GO:1990904">
    <property type="term" value="C:ribonucleoprotein complex"/>
    <property type="evidence" value="ECO:0007669"/>
    <property type="project" value="UniProtKB-KW"/>
</dbReference>
<keyword evidence="8 13" id="KW-0543">Viral nucleoprotein</keyword>
<dbReference type="InterPro" id="IPR035961">
    <property type="entry name" value="Rhabdovirus_nucleoprotein-like"/>
</dbReference>